<protein>
    <recommendedName>
        <fullName evidence="2">Reverse transcriptase/retrotransposon-derived protein RNase H-like domain-containing protein</fullName>
    </recommendedName>
</protein>
<dbReference type="InterPro" id="IPR043502">
    <property type="entry name" value="DNA/RNA_pol_sf"/>
</dbReference>
<organism evidence="3 4">
    <name type="scientific">Acanthochromis polyacanthus</name>
    <name type="common">spiny chromis</name>
    <dbReference type="NCBI Taxonomy" id="80966"/>
    <lineage>
        <taxon>Eukaryota</taxon>
        <taxon>Metazoa</taxon>
        <taxon>Chordata</taxon>
        <taxon>Craniata</taxon>
        <taxon>Vertebrata</taxon>
        <taxon>Euteleostomi</taxon>
        <taxon>Actinopterygii</taxon>
        <taxon>Neopterygii</taxon>
        <taxon>Teleostei</taxon>
        <taxon>Neoteleostei</taxon>
        <taxon>Acanthomorphata</taxon>
        <taxon>Ovalentaria</taxon>
        <taxon>Pomacentridae</taxon>
        <taxon>Acanthochromis</taxon>
    </lineage>
</organism>
<evidence type="ECO:0000256" key="1">
    <source>
        <dbReference type="ARBA" id="ARBA00023268"/>
    </source>
</evidence>
<keyword evidence="4" id="KW-1185">Reference proteome</keyword>
<dbReference type="Proteomes" id="UP000257200">
    <property type="component" value="Unplaced"/>
</dbReference>
<dbReference type="InterPro" id="IPR050951">
    <property type="entry name" value="Retrovirus_Pol_polyprotein"/>
</dbReference>
<dbReference type="FunFam" id="3.30.70.270:FF:000026">
    <property type="entry name" value="Transposon Ty3-G Gag-Pol polyprotein"/>
    <property type="match status" value="1"/>
</dbReference>
<feature type="domain" description="Reverse transcriptase/retrotransposon-derived protein RNase H-like" evidence="2">
    <location>
        <begin position="93"/>
        <end position="191"/>
    </location>
</feature>
<accession>A0A3Q1FUD2</accession>
<evidence type="ECO:0000259" key="2">
    <source>
        <dbReference type="Pfam" id="PF17919"/>
    </source>
</evidence>
<sequence>LNTLKEAGLKLNHEKCLLRQQQLNYLGHCIDEHGIRPDKAKVKAVTELEAPKNISDLRRILGMIHYLGRYLPNLSELTKPLNDLLKSDVTWTWDTSQEVAFSKVKELVTKSPILAFYDVTKPTIVSADASSCGLGGVLLQDHSGQLKPVSFCSRTLTEAEQRYAQIEKECLAAVWACEKFSRYLYGLDSFTLQTEKPDRDCGHHV</sequence>
<dbReference type="SUPFAM" id="SSF56672">
    <property type="entry name" value="DNA/RNA polymerases"/>
    <property type="match status" value="1"/>
</dbReference>
<dbReference type="InParanoid" id="A0A3Q1FUD2"/>
<dbReference type="STRING" id="80966.ENSAPOP00000019242"/>
<dbReference type="FunFam" id="3.10.20.370:FF:000001">
    <property type="entry name" value="Retrovirus-related Pol polyprotein from transposon 17.6-like protein"/>
    <property type="match status" value="1"/>
</dbReference>
<dbReference type="GeneTree" id="ENSGT01140000282569"/>
<proteinExistence type="predicted"/>
<reference evidence="3" key="1">
    <citation type="submission" date="2025-08" db="UniProtKB">
        <authorList>
            <consortium name="Ensembl"/>
        </authorList>
    </citation>
    <scope>IDENTIFICATION</scope>
</reference>
<evidence type="ECO:0000313" key="3">
    <source>
        <dbReference type="Ensembl" id="ENSAPOP00000019242.1"/>
    </source>
</evidence>
<keyword evidence="1" id="KW-0511">Multifunctional enzyme</keyword>
<name>A0A3Q1FUD2_9TELE</name>
<dbReference type="PANTHER" id="PTHR37984:SF5">
    <property type="entry name" value="PROTEIN NYNRIN-LIKE"/>
    <property type="match status" value="1"/>
</dbReference>
<dbReference type="Pfam" id="PF17919">
    <property type="entry name" value="RT_RNaseH_2"/>
    <property type="match status" value="1"/>
</dbReference>
<dbReference type="Gene3D" id="3.30.70.270">
    <property type="match status" value="2"/>
</dbReference>
<dbReference type="Ensembl" id="ENSAPOT00000029076.1">
    <property type="protein sequence ID" value="ENSAPOP00000019242.1"/>
    <property type="gene ID" value="ENSAPOG00000022657.1"/>
</dbReference>
<dbReference type="InterPro" id="IPR043128">
    <property type="entry name" value="Rev_trsase/Diguanyl_cyclase"/>
</dbReference>
<dbReference type="PANTHER" id="PTHR37984">
    <property type="entry name" value="PROTEIN CBG26694"/>
    <property type="match status" value="1"/>
</dbReference>
<dbReference type="AlphaFoldDB" id="A0A3Q1FUD2"/>
<evidence type="ECO:0000313" key="4">
    <source>
        <dbReference type="Proteomes" id="UP000257200"/>
    </source>
</evidence>
<dbReference type="InterPro" id="IPR041577">
    <property type="entry name" value="RT_RNaseH_2"/>
</dbReference>
<reference evidence="3" key="2">
    <citation type="submission" date="2025-09" db="UniProtKB">
        <authorList>
            <consortium name="Ensembl"/>
        </authorList>
    </citation>
    <scope>IDENTIFICATION</scope>
</reference>
<dbReference type="GO" id="GO:0003824">
    <property type="term" value="F:catalytic activity"/>
    <property type="evidence" value="ECO:0007669"/>
    <property type="project" value="UniProtKB-KW"/>
</dbReference>